<dbReference type="SUPFAM" id="SSF48576">
    <property type="entry name" value="Terpenoid synthases"/>
    <property type="match status" value="1"/>
</dbReference>
<protein>
    <recommendedName>
        <fullName evidence="1">Terpene synthase</fullName>
        <ecNumber evidence="1">4.2.3.-</ecNumber>
    </recommendedName>
</protein>
<dbReference type="InterPro" id="IPR034686">
    <property type="entry name" value="Terpene_cyclase-like_2"/>
</dbReference>
<dbReference type="EMBL" id="AP019368">
    <property type="protein sequence ID" value="BBH52070.1"/>
    <property type="molecule type" value="Genomic_DNA"/>
</dbReference>
<proteinExistence type="inferred from homology"/>
<accession>A0A4P2VK97</accession>
<dbReference type="Pfam" id="PF19086">
    <property type="entry name" value="Terpene_syn_C_2"/>
    <property type="match status" value="1"/>
</dbReference>
<evidence type="ECO:0000313" key="3">
    <source>
        <dbReference type="Proteomes" id="UP000291236"/>
    </source>
</evidence>
<keyword evidence="1" id="KW-0460">Magnesium</keyword>
<comment type="cofactor">
    <cofactor evidence="1">
        <name>Mg(2+)</name>
        <dbReference type="ChEBI" id="CHEBI:18420"/>
    </cofactor>
</comment>
<keyword evidence="3" id="KW-1185">Reference proteome</keyword>
<dbReference type="RefSeq" id="WP_130606193.1">
    <property type="nucleotide sequence ID" value="NZ_AP019368.1"/>
</dbReference>
<evidence type="ECO:0000256" key="1">
    <source>
        <dbReference type="RuleBase" id="RU366034"/>
    </source>
</evidence>
<dbReference type="PANTHER" id="PTHR35201">
    <property type="entry name" value="TERPENE SYNTHASE"/>
    <property type="match status" value="1"/>
</dbReference>
<dbReference type="GO" id="GO:0046872">
    <property type="term" value="F:metal ion binding"/>
    <property type="evidence" value="ECO:0007669"/>
    <property type="project" value="UniProtKB-KW"/>
</dbReference>
<reference evidence="2 3" key="1">
    <citation type="submission" date="2018-12" db="EMBL/GenBank/DDBJ databases">
        <title>Rubrispira sanarue gen. nov., sp., nov., a member of the order Silvanigrellales, isolated from a brackish lake in Hamamatsu Japan.</title>
        <authorList>
            <person name="Maejima Y."/>
            <person name="Iino T."/>
            <person name="Muraguchi Y."/>
            <person name="Fukuda K."/>
            <person name="Nojiri H."/>
            <person name="Ohkuma M."/>
            <person name="Moriuchi R."/>
            <person name="Dohra H."/>
            <person name="Kimbara K."/>
            <person name="Shintani M."/>
        </authorList>
    </citation>
    <scope>NUCLEOTIDE SEQUENCE [LARGE SCALE GENOMIC DNA]</scope>
    <source>
        <strain evidence="2 3">RF1110005</strain>
    </source>
</reference>
<evidence type="ECO:0000313" key="2">
    <source>
        <dbReference type="EMBL" id="BBH52070.1"/>
    </source>
</evidence>
<keyword evidence="1" id="KW-0456">Lyase</keyword>
<dbReference type="PANTHER" id="PTHR35201:SF4">
    <property type="entry name" value="BETA-PINACENE SYNTHASE-RELATED"/>
    <property type="match status" value="1"/>
</dbReference>
<dbReference type="Gene3D" id="1.10.600.10">
    <property type="entry name" value="Farnesyl Diphosphate Synthase"/>
    <property type="match status" value="1"/>
</dbReference>
<keyword evidence="1" id="KW-0479">Metal-binding</keyword>
<dbReference type="Proteomes" id="UP000291236">
    <property type="component" value="Chromosome"/>
</dbReference>
<dbReference type="EC" id="4.2.3.-" evidence="1"/>
<dbReference type="InterPro" id="IPR008949">
    <property type="entry name" value="Isoprenoid_synthase_dom_sf"/>
</dbReference>
<gene>
    <name evidence="2" type="ORF">JCM31447_05070</name>
</gene>
<sequence length="342" mass="40564">MKVNTEKLIKNAREKLYYPFPHLINPFMESAKNPSIDWLKEYNLIENKVEYEKTVALRAWVVVSYAYPNASFEMLTLFSDWINWIFLADDEYDEQLLGQDPIKISKVLEAYFNIICFKEAEYNNKITIALKNLMARLKEKSNPRWLAQYQKSMEHYFEGCLKESFYRAAKEVPNLNDYLKLRLLSVGMYSFFDMIELTMSEELPQYFKISPEYFLFRDMASNVCGWANDIYSFPKEFRHGEPCNLLTALMSHEMIPFEKAFEKTVDLHNQEVNHFIELEKKVIAEIIDEKEIQIVQEWIDGLKNWMVGAWCWTLESGRYQVDLNDATNRVFFEDSSSERVPS</sequence>
<organism evidence="2 3">
    <name type="scientific">Fluviispira sanaruensis</name>
    <dbReference type="NCBI Taxonomy" id="2493639"/>
    <lineage>
        <taxon>Bacteria</taxon>
        <taxon>Pseudomonadati</taxon>
        <taxon>Bdellovibrionota</taxon>
        <taxon>Oligoflexia</taxon>
        <taxon>Silvanigrellales</taxon>
        <taxon>Silvanigrellaceae</taxon>
        <taxon>Fluviispira</taxon>
    </lineage>
</organism>
<dbReference type="OrthoDB" id="2989600at2"/>
<name>A0A4P2VK97_FLUSA</name>
<dbReference type="SFLD" id="SFLDS00005">
    <property type="entry name" value="Isoprenoid_Synthase_Type_I"/>
    <property type="match status" value="1"/>
</dbReference>
<dbReference type="KEGG" id="sbf:JCM31447_05070"/>
<dbReference type="GO" id="GO:0010333">
    <property type="term" value="F:terpene synthase activity"/>
    <property type="evidence" value="ECO:0007669"/>
    <property type="project" value="InterPro"/>
</dbReference>
<dbReference type="AlphaFoldDB" id="A0A4P2VK97"/>
<dbReference type="SFLD" id="SFLDG01020">
    <property type="entry name" value="Terpene_Cyclase_Like_2"/>
    <property type="match status" value="1"/>
</dbReference>
<comment type="similarity">
    <text evidence="1">Belongs to the terpene synthase family.</text>
</comment>